<dbReference type="Proteomes" id="UP001319080">
    <property type="component" value="Unassembled WGS sequence"/>
</dbReference>
<keyword evidence="3" id="KW-1185">Reference proteome</keyword>
<evidence type="ECO:0000313" key="2">
    <source>
        <dbReference type="EMBL" id="MBT1706712.1"/>
    </source>
</evidence>
<proteinExistence type="predicted"/>
<feature type="transmembrane region" description="Helical" evidence="1">
    <location>
        <begin position="74"/>
        <end position="97"/>
    </location>
</feature>
<organism evidence="2 3">
    <name type="scientific">Dawidia cretensis</name>
    <dbReference type="NCBI Taxonomy" id="2782350"/>
    <lineage>
        <taxon>Bacteria</taxon>
        <taxon>Pseudomonadati</taxon>
        <taxon>Bacteroidota</taxon>
        <taxon>Cytophagia</taxon>
        <taxon>Cytophagales</taxon>
        <taxon>Chryseotaleaceae</taxon>
        <taxon>Dawidia</taxon>
    </lineage>
</organism>
<dbReference type="AlphaFoldDB" id="A0AAP2DVI1"/>
<dbReference type="InterPro" id="IPR009937">
    <property type="entry name" value="Phage_holin_3_6"/>
</dbReference>
<keyword evidence="1" id="KW-1133">Transmembrane helix</keyword>
<dbReference type="Pfam" id="PF07332">
    <property type="entry name" value="Phage_holin_3_6"/>
    <property type="match status" value="1"/>
</dbReference>
<keyword evidence="1" id="KW-0812">Transmembrane</keyword>
<feature type="transmembrane region" description="Helical" evidence="1">
    <location>
        <begin position="45"/>
        <end position="68"/>
    </location>
</feature>
<sequence>MLKESILKMLKLDNLISNVTGYVETRIELMKLEVKEDLAKAIAKMALFIIIGFIVTLFVLLISMAVAYKIGESLGNFGGFAMVAGFYFILALALILGRDTVRDTLEKRLSENLKQKKK</sequence>
<evidence type="ECO:0000256" key="1">
    <source>
        <dbReference type="SAM" id="Phobius"/>
    </source>
</evidence>
<reference evidence="2 3" key="1">
    <citation type="submission" date="2021-05" db="EMBL/GenBank/DDBJ databases">
        <title>A Polyphasic approach of four new species of the genus Ohtaekwangia: Ohtaekwangia histidinii sp. nov., Ohtaekwangia cretensis sp. nov., Ohtaekwangia indiensis sp. nov., Ohtaekwangia reichenbachii sp. nov. from diverse environment.</title>
        <authorList>
            <person name="Octaviana S."/>
        </authorList>
    </citation>
    <scope>NUCLEOTIDE SEQUENCE [LARGE SCALE GENOMIC DNA]</scope>
    <source>
        <strain evidence="2 3">PWU5</strain>
    </source>
</reference>
<comment type="caution">
    <text evidence="2">The sequence shown here is derived from an EMBL/GenBank/DDBJ whole genome shotgun (WGS) entry which is preliminary data.</text>
</comment>
<accession>A0AAP2DVI1</accession>
<evidence type="ECO:0000313" key="3">
    <source>
        <dbReference type="Proteomes" id="UP001319080"/>
    </source>
</evidence>
<dbReference type="EMBL" id="JAHESE010000001">
    <property type="protein sequence ID" value="MBT1706712.1"/>
    <property type="molecule type" value="Genomic_DNA"/>
</dbReference>
<name>A0AAP2DVI1_9BACT</name>
<dbReference type="RefSeq" id="WP_254082304.1">
    <property type="nucleotide sequence ID" value="NZ_JAHESE010000001.1"/>
</dbReference>
<gene>
    <name evidence="2" type="ORF">KK062_00680</name>
</gene>
<keyword evidence="1" id="KW-0472">Membrane</keyword>
<protein>
    <submittedName>
        <fullName evidence="2">Phage holin family protein</fullName>
    </submittedName>
</protein>